<dbReference type="SUPFAM" id="SSF51735">
    <property type="entry name" value="NAD(P)-binding Rossmann-fold domains"/>
    <property type="match status" value="1"/>
</dbReference>
<name>A0A238YT87_9RHOB</name>
<dbReference type="OrthoDB" id="9033521at2"/>
<proteinExistence type="predicted"/>
<evidence type="ECO:0000313" key="1">
    <source>
        <dbReference type="EMBL" id="SNR74345.1"/>
    </source>
</evidence>
<keyword evidence="2" id="KW-1185">Reference proteome</keyword>
<dbReference type="EMBL" id="FZNN01000020">
    <property type="protein sequence ID" value="SNR74345.1"/>
    <property type="molecule type" value="Genomic_DNA"/>
</dbReference>
<reference evidence="1 2" key="1">
    <citation type="submission" date="2017-06" db="EMBL/GenBank/DDBJ databases">
        <authorList>
            <person name="Kim H.J."/>
            <person name="Triplett B.A."/>
        </authorList>
    </citation>
    <scope>NUCLEOTIDE SEQUENCE [LARGE SCALE GENOMIC DNA]</scope>
    <source>
        <strain evidence="1 2">DSM 29052</strain>
    </source>
</reference>
<protein>
    <recommendedName>
        <fullName evidence="3">Saccharopine dehydrogenase NADP binding domain-containing protein</fullName>
    </recommendedName>
</protein>
<accession>A0A238YT87</accession>
<dbReference type="InterPro" id="IPR036291">
    <property type="entry name" value="NAD(P)-bd_dom_sf"/>
</dbReference>
<sequence>MITLPFPPTDGALGQMTANGDQPRIMILGVGDLANHVINQLLARPGTTRLILAGRDETALRHRANLARYAAANCGILAEIEVARIDLADMTATAETLAAVKPDIIFMGASLQSWRRLTELPKAVFEALDEAQFGPWLPMHLSLNYNLMRSIRDAGITPKVVNAAFPDAVNAILDKVGLAPTLGVGNVANIIPGLTFAIASITGVPVDDLRVRLVSQHYFSHFVPRAGHKGNGDYHMSVTRCDGTPVEVDHKQAFGQLNGAFKRIGGVAGQLLTAGSATRVLAAMAENRSISAHVPGPSGLPGGYPVRISAEGATLDLPHGLSLSEAIAINQRCQQADGIEAIADDGTVTYTDREMAIMTRMLGYSVRRMALADTAAQANELAAKFAEFRVRAQSDTSWRMAG</sequence>
<dbReference type="Gene3D" id="3.40.50.720">
    <property type="entry name" value="NAD(P)-binding Rossmann-like Domain"/>
    <property type="match status" value="1"/>
</dbReference>
<evidence type="ECO:0008006" key="3">
    <source>
        <dbReference type="Google" id="ProtNLM"/>
    </source>
</evidence>
<organism evidence="1 2">
    <name type="scientific">Puniceibacterium sediminis</name>
    <dbReference type="NCBI Taxonomy" id="1608407"/>
    <lineage>
        <taxon>Bacteria</taxon>
        <taxon>Pseudomonadati</taxon>
        <taxon>Pseudomonadota</taxon>
        <taxon>Alphaproteobacteria</taxon>
        <taxon>Rhodobacterales</taxon>
        <taxon>Paracoccaceae</taxon>
        <taxon>Puniceibacterium</taxon>
    </lineage>
</organism>
<dbReference type="RefSeq" id="WP_089272899.1">
    <property type="nucleotide sequence ID" value="NZ_FZNN01000020.1"/>
</dbReference>
<evidence type="ECO:0000313" key="2">
    <source>
        <dbReference type="Proteomes" id="UP000198417"/>
    </source>
</evidence>
<dbReference type="Proteomes" id="UP000198417">
    <property type="component" value="Unassembled WGS sequence"/>
</dbReference>
<gene>
    <name evidence="1" type="ORF">SAMN06265370_1205</name>
</gene>
<dbReference type="AlphaFoldDB" id="A0A238YT87"/>